<sequence>MVSTARRLAMLVGLDRVAGFGCSVGNVQCATDVVASTMERMEERWRRLYAIKPDASSDGSSCEPCDETWPERWTAPVTQERDSLALVDRSRNLGLDWSARAGSSAAMAAFLMFMGYNSTEAIVRQARRVCRKLGFEHKTSLGLCPPEDGWAEHDWDRFDFRARGSNNAHLLRILLQHYDELHLTPCDLVAPRFRLIKVVRNPYDRAVSSYRWAMLYGYLGHGDGVEPTAGHSDRGLGSANASFADFLGLLLRVHRHYFDFRHLALSGLYRESGWAGHHRPQKRLFEFEFPEAIDLVVHAEDLADDRDIVAAWLQIFSNDPAPVVVAATPSGIVANAARNAVQRTASSAGVSGHTSAVGDLGYLEIKNRFAGAMPPNDDFYDHPTNALAVAELYADDLATYGYACPYDSHTEPYR</sequence>
<dbReference type="Proteomes" id="UP001230188">
    <property type="component" value="Unassembled WGS sequence"/>
</dbReference>
<name>A0AAD7U9D8_9STRA</name>
<dbReference type="AlphaFoldDB" id="A0AAD7U9D8"/>
<evidence type="ECO:0000313" key="2">
    <source>
        <dbReference type="EMBL" id="KAJ8600722.1"/>
    </source>
</evidence>
<keyword evidence="1" id="KW-0732">Signal</keyword>
<dbReference type="InterPro" id="IPR027417">
    <property type="entry name" value="P-loop_NTPase"/>
</dbReference>
<evidence type="ECO:0000256" key="1">
    <source>
        <dbReference type="SAM" id="SignalP"/>
    </source>
</evidence>
<feature type="signal peptide" evidence="1">
    <location>
        <begin position="1"/>
        <end position="19"/>
    </location>
</feature>
<protein>
    <recommendedName>
        <fullName evidence="4">Sulfotransferase family protein</fullName>
    </recommendedName>
</protein>
<comment type="caution">
    <text evidence="2">The sequence shown here is derived from an EMBL/GenBank/DDBJ whole genome shotgun (WGS) entry which is preliminary data.</text>
</comment>
<proteinExistence type="predicted"/>
<evidence type="ECO:0000313" key="3">
    <source>
        <dbReference type="Proteomes" id="UP001230188"/>
    </source>
</evidence>
<keyword evidence="3" id="KW-1185">Reference proteome</keyword>
<dbReference type="SUPFAM" id="SSF52540">
    <property type="entry name" value="P-loop containing nucleoside triphosphate hydrolases"/>
    <property type="match status" value="1"/>
</dbReference>
<dbReference type="EMBL" id="JAQMWT010000480">
    <property type="protein sequence ID" value="KAJ8600722.1"/>
    <property type="molecule type" value="Genomic_DNA"/>
</dbReference>
<reference evidence="2" key="1">
    <citation type="submission" date="2023-01" db="EMBL/GenBank/DDBJ databases">
        <title>Metagenome sequencing of chrysophaentin producing Chrysophaeum taylorii.</title>
        <authorList>
            <person name="Davison J."/>
            <person name="Bewley C."/>
        </authorList>
    </citation>
    <scope>NUCLEOTIDE SEQUENCE</scope>
    <source>
        <strain evidence="2">NIES-1699</strain>
    </source>
</reference>
<organism evidence="2 3">
    <name type="scientific">Chrysophaeum taylorii</name>
    <dbReference type="NCBI Taxonomy" id="2483200"/>
    <lineage>
        <taxon>Eukaryota</taxon>
        <taxon>Sar</taxon>
        <taxon>Stramenopiles</taxon>
        <taxon>Ochrophyta</taxon>
        <taxon>Pelagophyceae</taxon>
        <taxon>Pelagomonadales</taxon>
        <taxon>Pelagomonadaceae</taxon>
        <taxon>Chrysophaeum</taxon>
    </lineage>
</organism>
<evidence type="ECO:0008006" key="4">
    <source>
        <dbReference type="Google" id="ProtNLM"/>
    </source>
</evidence>
<feature type="chain" id="PRO_5042027191" description="Sulfotransferase family protein" evidence="1">
    <location>
        <begin position="20"/>
        <end position="414"/>
    </location>
</feature>
<accession>A0AAD7U9D8</accession>
<gene>
    <name evidence="2" type="ORF">CTAYLR_003941</name>
</gene>
<dbReference type="Gene3D" id="3.40.50.300">
    <property type="entry name" value="P-loop containing nucleotide triphosphate hydrolases"/>
    <property type="match status" value="1"/>
</dbReference>